<sequence>MCELSESVLSSKKKIEFFIQDSLSETSIVFQFLQRPLTTDIAPQQIYEIKDWFSIDEVRLKL</sequence>
<reference evidence="1 2" key="1">
    <citation type="submission" date="2023-02" db="EMBL/GenBank/DDBJ databases">
        <title>LHISI_Scaffold_Assembly.</title>
        <authorList>
            <person name="Stuart O.P."/>
            <person name="Cleave R."/>
            <person name="Magrath M.J.L."/>
            <person name="Mikheyev A.S."/>
        </authorList>
    </citation>
    <scope>NUCLEOTIDE SEQUENCE [LARGE SCALE GENOMIC DNA]</scope>
    <source>
        <strain evidence="1">Daus_M_001</strain>
        <tissue evidence="1">Leg muscle</tissue>
    </source>
</reference>
<dbReference type="Proteomes" id="UP001159363">
    <property type="component" value="Chromosome 2"/>
</dbReference>
<comment type="caution">
    <text evidence="1">The sequence shown here is derived from an EMBL/GenBank/DDBJ whole genome shotgun (WGS) entry which is preliminary data.</text>
</comment>
<proteinExistence type="predicted"/>
<dbReference type="EMBL" id="JARBHB010000002">
    <property type="protein sequence ID" value="KAJ8893050.1"/>
    <property type="molecule type" value="Genomic_DNA"/>
</dbReference>
<evidence type="ECO:0000313" key="1">
    <source>
        <dbReference type="EMBL" id="KAJ8893050.1"/>
    </source>
</evidence>
<accession>A0ABQ9I9Y3</accession>
<protein>
    <submittedName>
        <fullName evidence="1">Uncharacterized protein</fullName>
    </submittedName>
</protein>
<gene>
    <name evidence="1" type="ORF">PR048_005631</name>
</gene>
<organism evidence="1 2">
    <name type="scientific">Dryococelus australis</name>
    <dbReference type="NCBI Taxonomy" id="614101"/>
    <lineage>
        <taxon>Eukaryota</taxon>
        <taxon>Metazoa</taxon>
        <taxon>Ecdysozoa</taxon>
        <taxon>Arthropoda</taxon>
        <taxon>Hexapoda</taxon>
        <taxon>Insecta</taxon>
        <taxon>Pterygota</taxon>
        <taxon>Neoptera</taxon>
        <taxon>Polyneoptera</taxon>
        <taxon>Phasmatodea</taxon>
        <taxon>Verophasmatodea</taxon>
        <taxon>Anareolatae</taxon>
        <taxon>Phasmatidae</taxon>
        <taxon>Eurycanthinae</taxon>
        <taxon>Dryococelus</taxon>
    </lineage>
</organism>
<evidence type="ECO:0000313" key="2">
    <source>
        <dbReference type="Proteomes" id="UP001159363"/>
    </source>
</evidence>
<name>A0ABQ9I9Y3_9NEOP</name>
<keyword evidence="2" id="KW-1185">Reference proteome</keyword>